<evidence type="ECO:0000256" key="5">
    <source>
        <dbReference type="ARBA" id="ARBA00022842"/>
    </source>
</evidence>
<evidence type="ECO:0000256" key="6">
    <source>
        <dbReference type="RuleBase" id="RU004466"/>
    </source>
</evidence>
<organism evidence="7 8">
    <name type="scientific">Micrococcus flavus</name>
    <dbReference type="NCBI Taxonomy" id="384602"/>
    <lineage>
        <taxon>Bacteria</taxon>
        <taxon>Bacillati</taxon>
        <taxon>Actinomycetota</taxon>
        <taxon>Actinomycetes</taxon>
        <taxon>Micrococcales</taxon>
        <taxon>Micrococcaceae</taxon>
        <taxon>Micrococcus</taxon>
    </lineage>
</organism>
<dbReference type="SUPFAM" id="SSF48576">
    <property type="entry name" value="Terpenoid synthases"/>
    <property type="match status" value="1"/>
</dbReference>
<keyword evidence="5" id="KW-0460">Magnesium</keyword>
<dbReference type="Pfam" id="PF00348">
    <property type="entry name" value="polyprenyl_synt"/>
    <property type="match status" value="1"/>
</dbReference>
<reference evidence="7 8" key="1">
    <citation type="submission" date="2020-08" db="EMBL/GenBank/DDBJ databases">
        <title>Sequencing the genomes of 1000 actinobacteria strains.</title>
        <authorList>
            <person name="Klenk H.-P."/>
        </authorList>
    </citation>
    <scope>NUCLEOTIDE SEQUENCE [LARGE SCALE GENOMIC DNA]</scope>
    <source>
        <strain evidence="7 8">DSM 19079</strain>
    </source>
</reference>
<evidence type="ECO:0000256" key="1">
    <source>
        <dbReference type="ARBA" id="ARBA00001946"/>
    </source>
</evidence>
<dbReference type="GO" id="GO:0046872">
    <property type="term" value="F:metal ion binding"/>
    <property type="evidence" value="ECO:0007669"/>
    <property type="project" value="UniProtKB-KW"/>
</dbReference>
<comment type="caution">
    <text evidence="7">The sequence shown here is derived from an EMBL/GenBank/DDBJ whole genome shotgun (WGS) entry which is preliminary data.</text>
</comment>
<dbReference type="InterPro" id="IPR008949">
    <property type="entry name" value="Isoprenoid_synthase_dom_sf"/>
</dbReference>
<dbReference type="EC" id="2.5.1.10" evidence="7"/>
<dbReference type="PROSITE" id="PS00723">
    <property type="entry name" value="POLYPRENYL_SYNTHASE_1"/>
    <property type="match status" value="1"/>
</dbReference>
<keyword evidence="4" id="KW-0479">Metal-binding</keyword>
<dbReference type="RefSeq" id="WP_135030375.1">
    <property type="nucleotide sequence ID" value="NZ_BMLA01000001.1"/>
</dbReference>
<keyword evidence="3 6" id="KW-0808">Transferase</keyword>
<proteinExistence type="inferred from homology"/>
<evidence type="ECO:0000313" key="8">
    <source>
        <dbReference type="Proteomes" id="UP000560081"/>
    </source>
</evidence>
<evidence type="ECO:0000313" key="7">
    <source>
        <dbReference type="EMBL" id="MBB4882467.1"/>
    </source>
</evidence>
<dbReference type="Gene3D" id="1.10.600.10">
    <property type="entry name" value="Farnesyl Diphosphate Synthase"/>
    <property type="match status" value="1"/>
</dbReference>
<evidence type="ECO:0000256" key="4">
    <source>
        <dbReference type="ARBA" id="ARBA00022723"/>
    </source>
</evidence>
<dbReference type="GO" id="GO:0004311">
    <property type="term" value="F:geranylgeranyl diphosphate synthase activity"/>
    <property type="evidence" value="ECO:0007669"/>
    <property type="project" value="UniProtKB-EC"/>
</dbReference>
<dbReference type="Proteomes" id="UP000560081">
    <property type="component" value="Unassembled WGS sequence"/>
</dbReference>
<dbReference type="EMBL" id="JACHMC010000001">
    <property type="protein sequence ID" value="MBB4882467.1"/>
    <property type="molecule type" value="Genomic_DNA"/>
</dbReference>
<dbReference type="OrthoDB" id="4497239at2"/>
<dbReference type="GO" id="GO:0008299">
    <property type="term" value="P:isoprenoid biosynthetic process"/>
    <property type="evidence" value="ECO:0007669"/>
    <property type="project" value="InterPro"/>
</dbReference>
<dbReference type="PROSITE" id="PS00444">
    <property type="entry name" value="POLYPRENYL_SYNTHASE_2"/>
    <property type="match status" value="1"/>
</dbReference>
<dbReference type="PANTHER" id="PTHR12001">
    <property type="entry name" value="GERANYLGERANYL PYROPHOSPHATE SYNTHASE"/>
    <property type="match status" value="1"/>
</dbReference>
<dbReference type="AlphaFoldDB" id="A0A4Y8X012"/>
<evidence type="ECO:0000256" key="3">
    <source>
        <dbReference type="ARBA" id="ARBA00022679"/>
    </source>
</evidence>
<dbReference type="SFLD" id="SFLDS00005">
    <property type="entry name" value="Isoprenoid_Synthase_Type_I"/>
    <property type="match status" value="1"/>
</dbReference>
<dbReference type="GO" id="GO:0004161">
    <property type="term" value="F:dimethylallyltranstransferase activity"/>
    <property type="evidence" value="ECO:0007669"/>
    <property type="project" value="UniProtKB-EC"/>
</dbReference>
<accession>A0A4Y8X012</accession>
<dbReference type="InterPro" id="IPR033749">
    <property type="entry name" value="Polyprenyl_synt_CS"/>
</dbReference>
<dbReference type="InterPro" id="IPR000092">
    <property type="entry name" value="Polyprenyl_synt"/>
</dbReference>
<dbReference type="PANTHER" id="PTHR12001:SF85">
    <property type="entry name" value="SHORT CHAIN ISOPRENYL DIPHOSPHATE SYNTHASE"/>
    <property type="match status" value="1"/>
</dbReference>
<protein>
    <submittedName>
        <fullName evidence="7">Geranylgeranyl diphosphate synthase type I</fullName>
        <ecNumber evidence="7">2.5.1.1</ecNumber>
        <ecNumber evidence="7">2.5.1.10</ecNumber>
        <ecNumber evidence="7">2.5.1.29</ecNumber>
    </submittedName>
</protein>
<dbReference type="GO" id="GO:0004337">
    <property type="term" value="F:(2E,6E)-farnesyl diphosphate synthase activity"/>
    <property type="evidence" value="ECO:0007669"/>
    <property type="project" value="UniProtKB-EC"/>
</dbReference>
<dbReference type="CDD" id="cd00685">
    <property type="entry name" value="Trans_IPPS_HT"/>
    <property type="match status" value="1"/>
</dbReference>
<name>A0A4Y8X012_9MICC</name>
<evidence type="ECO:0000256" key="2">
    <source>
        <dbReference type="ARBA" id="ARBA00006706"/>
    </source>
</evidence>
<dbReference type="EC" id="2.5.1.29" evidence="7"/>
<comment type="similarity">
    <text evidence="2 6">Belongs to the FPP/GGPP synthase family.</text>
</comment>
<sequence>MPTKPAPSESDYRAAVAARLGEILAEHGAHAAGIHPAAAPAVEALARLTGAGKRLRAVLVWLGWRAAGGAADDPRPVTAGAAFELFQAAALVHDDVLDRSDTRRGMPSVHRAFEARHRELGWRHDAEHFGVAAAILAGDVALALSDATFSRALEGSARPERARAEMERMRLEVMLGQYLDVAAEMAPAAADAREAEQAAAAVVEYKAARYSAVHPLAFGGLLAGADDALVAAFERVSLPFGIAFQLQDDLLGVFGDPGTTGKPAGDDLREGKRTVLIARASALLPAEEWRRLDAELGDPGMTVERVRHWQDRLGAVGARAAVADEVARLSRRAEDALDALAGHGVPAAVRDELADLIRAYTVRAA</sequence>
<keyword evidence="8" id="KW-1185">Reference proteome</keyword>
<dbReference type="EC" id="2.5.1.1" evidence="7"/>
<comment type="cofactor">
    <cofactor evidence="1">
        <name>Mg(2+)</name>
        <dbReference type="ChEBI" id="CHEBI:18420"/>
    </cofactor>
</comment>
<gene>
    <name evidence="7" type="ORF">BJ976_000818</name>
</gene>